<comment type="caution">
    <text evidence="2">The sequence shown here is derived from an EMBL/GenBank/DDBJ whole genome shotgun (WGS) entry which is preliminary data.</text>
</comment>
<dbReference type="InterPro" id="IPR038109">
    <property type="entry name" value="DNA_bind_recomb_sf"/>
</dbReference>
<dbReference type="InterPro" id="IPR050639">
    <property type="entry name" value="SSR_resolvase"/>
</dbReference>
<evidence type="ECO:0000259" key="1">
    <source>
        <dbReference type="PROSITE" id="PS51737"/>
    </source>
</evidence>
<proteinExistence type="predicted"/>
<reference evidence="2 3" key="1">
    <citation type="submission" date="2021-01" db="EMBL/GenBank/DDBJ databases">
        <title>Genomic Encyclopedia of Type Strains, Phase IV (KMG-IV): sequencing the most valuable type-strain genomes for metagenomic binning, comparative biology and taxonomic classification.</title>
        <authorList>
            <person name="Goeker M."/>
        </authorList>
    </citation>
    <scope>NUCLEOTIDE SEQUENCE [LARGE SCALE GENOMIC DNA]</scope>
    <source>
        <strain evidence="2 3">DSM 25890</strain>
    </source>
</reference>
<sequence length="210" mass="24506">MAKDKKFKYFIVYSRDRLTRNVYEHFAIKQLFRQNKITLCYSKPGEYSTNDPDFSDEKGDSKPENYIENLIEIVLASISELESSIISSRVKLGNKTCAEKSLWPGGKIPFGYMTEDKKMKGRKRVNSILKPIPYDSEIVREIYELYTNCGYSYRELADKMNKKYPFKTWSKGSIESILRNEVYKGYIIWGRRGGRRNPGPKDKPIKSGFN</sequence>
<evidence type="ECO:0000313" key="2">
    <source>
        <dbReference type="EMBL" id="MBM7616307.1"/>
    </source>
</evidence>
<dbReference type="Pfam" id="PF07508">
    <property type="entry name" value="Recombinase"/>
    <property type="match status" value="1"/>
</dbReference>
<name>A0ABS2NU51_9FIRM</name>
<dbReference type="PANTHER" id="PTHR30461">
    <property type="entry name" value="DNA-INVERTASE FROM LAMBDOID PROPHAGE"/>
    <property type="match status" value="1"/>
</dbReference>
<evidence type="ECO:0000313" key="3">
    <source>
        <dbReference type="Proteomes" id="UP001314796"/>
    </source>
</evidence>
<accession>A0ABS2NU51</accession>
<dbReference type="Gene3D" id="3.90.1750.20">
    <property type="entry name" value="Putative Large Serine Recombinase, Chain B, Domain 2"/>
    <property type="match status" value="1"/>
</dbReference>
<gene>
    <name evidence="2" type="ORF">JOC73_002889</name>
</gene>
<organism evidence="2 3">
    <name type="scientific">Alkaliphilus hydrothermalis</name>
    <dbReference type="NCBI Taxonomy" id="1482730"/>
    <lineage>
        <taxon>Bacteria</taxon>
        <taxon>Bacillati</taxon>
        <taxon>Bacillota</taxon>
        <taxon>Clostridia</taxon>
        <taxon>Peptostreptococcales</taxon>
        <taxon>Natronincolaceae</taxon>
        <taxon>Alkaliphilus</taxon>
    </lineage>
</organism>
<dbReference type="InterPro" id="IPR011109">
    <property type="entry name" value="DNA_bind_recombinase_dom"/>
</dbReference>
<dbReference type="Pfam" id="PF00239">
    <property type="entry name" value="Resolvase"/>
    <property type="match status" value="1"/>
</dbReference>
<feature type="domain" description="Recombinase" evidence="1">
    <location>
        <begin position="109"/>
        <end position="210"/>
    </location>
</feature>
<dbReference type="SUPFAM" id="SSF53041">
    <property type="entry name" value="Resolvase-like"/>
    <property type="match status" value="1"/>
</dbReference>
<dbReference type="Proteomes" id="UP001314796">
    <property type="component" value="Unassembled WGS sequence"/>
</dbReference>
<protein>
    <submittedName>
        <fullName evidence="2">DNA invertase Pin-like site-specific DNA recombinase</fullName>
    </submittedName>
</protein>
<dbReference type="PROSITE" id="PS51737">
    <property type="entry name" value="RECOMBINASE_DNA_BIND"/>
    <property type="match status" value="1"/>
</dbReference>
<keyword evidence="3" id="KW-1185">Reference proteome</keyword>
<dbReference type="PANTHER" id="PTHR30461:SF23">
    <property type="entry name" value="DNA RECOMBINASE-RELATED"/>
    <property type="match status" value="1"/>
</dbReference>
<dbReference type="Gene3D" id="3.40.50.1390">
    <property type="entry name" value="Resolvase, N-terminal catalytic domain"/>
    <property type="match status" value="1"/>
</dbReference>
<dbReference type="InterPro" id="IPR006119">
    <property type="entry name" value="Resolv_N"/>
</dbReference>
<dbReference type="InterPro" id="IPR036162">
    <property type="entry name" value="Resolvase-like_N_sf"/>
</dbReference>
<dbReference type="EMBL" id="JAFBEE010000031">
    <property type="protein sequence ID" value="MBM7616307.1"/>
    <property type="molecule type" value="Genomic_DNA"/>
</dbReference>